<proteinExistence type="predicted"/>
<evidence type="ECO:0000313" key="2">
    <source>
        <dbReference type="EMBL" id="MUN35253.1"/>
    </source>
</evidence>
<sequence length="245" mass="26885">MKGKHGSNWTVRNLNPRVAGAVAGVAALGVIGGIVQVTTGSSGSDPADSVAAIQTVPQAPNQTDRSPAGTPEARERKADKREADKRERDTRDRASRERRTEKKTPEPVAGPRSEVIERAKTWNPGTSDRVSYSQTDYHNGYRTDCSGFVSMALGLPKPGENTVGLTSSRLTERISMSELKKGDLVMDALGTNTTRHVVIFEKWANSDHTAYWAYEQRGRYGTDHRTRDYGLSSGSEYKAYRPTNL</sequence>
<dbReference type="AlphaFoldDB" id="A0A7K1KSX4"/>
<organism evidence="2 3">
    <name type="scientific">Actinomadura litoris</name>
    <dbReference type="NCBI Taxonomy" id="2678616"/>
    <lineage>
        <taxon>Bacteria</taxon>
        <taxon>Bacillati</taxon>
        <taxon>Actinomycetota</taxon>
        <taxon>Actinomycetes</taxon>
        <taxon>Streptosporangiales</taxon>
        <taxon>Thermomonosporaceae</taxon>
        <taxon>Actinomadura</taxon>
    </lineage>
</organism>
<dbReference type="InterPro" id="IPR038765">
    <property type="entry name" value="Papain-like_cys_pep_sf"/>
</dbReference>
<evidence type="ECO:0000313" key="3">
    <source>
        <dbReference type="Proteomes" id="UP000432015"/>
    </source>
</evidence>
<evidence type="ECO:0000256" key="1">
    <source>
        <dbReference type="SAM" id="MobiDB-lite"/>
    </source>
</evidence>
<dbReference type="RefSeq" id="WP_156214219.1">
    <property type="nucleotide sequence ID" value="NZ_WOFH01000001.1"/>
</dbReference>
<gene>
    <name evidence="2" type="ORF">GNZ18_01345</name>
</gene>
<feature type="compositionally biased region" description="Basic and acidic residues" evidence="1">
    <location>
        <begin position="72"/>
        <end position="105"/>
    </location>
</feature>
<dbReference type="Gene3D" id="3.90.1720.10">
    <property type="entry name" value="endopeptidase domain like (from Nostoc punctiforme)"/>
    <property type="match status" value="1"/>
</dbReference>
<dbReference type="SUPFAM" id="SSF54001">
    <property type="entry name" value="Cysteine proteinases"/>
    <property type="match status" value="1"/>
</dbReference>
<accession>A0A7K1KSX4</accession>
<dbReference type="Proteomes" id="UP000432015">
    <property type="component" value="Unassembled WGS sequence"/>
</dbReference>
<keyword evidence="3" id="KW-1185">Reference proteome</keyword>
<comment type="caution">
    <text evidence="2">The sequence shown here is derived from an EMBL/GenBank/DDBJ whole genome shotgun (WGS) entry which is preliminary data.</text>
</comment>
<evidence type="ECO:0008006" key="4">
    <source>
        <dbReference type="Google" id="ProtNLM"/>
    </source>
</evidence>
<name>A0A7K1KSX4_9ACTN</name>
<dbReference type="EMBL" id="WOFH01000001">
    <property type="protein sequence ID" value="MUN35253.1"/>
    <property type="molecule type" value="Genomic_DNA"/>
</dbReference>
<reference evidence="2 3" key="1">
    <citation type="submission" date="2019-11" db="EMBL/GenBank/DDBJ databases">
        <authorList>
            <person name="Cao P."/>
        </authorList>
    </citation>
    <scope>NUCLEOTIDE SEQUENCE [LARGE SCALE GENOMIC DNA]</scope>
    <source>
        <strain evidence="2 3">NEAU-AAG5</strain>
    </source>
</reference>
<feature type="region of interest" description="Disordered" evidence="1">
    <location>
        <begin position="38"/>
        <end position="115"/>
    </location>
</feature>
<protein>
    <recommendedName>
        <fullName evidence="4">NlpC/P60 domain-containing protein</fullName>
    </recommendedName>
</protein>
<feature type="compositionally biased region" description="Polar residues" evidence="1">
    <location>
        <begin position="55"/>
        <end position="65"/>
    </location>
</feature>